<proteinExistence type="predicted"/>
<accession>A0A0W0SBE5</accession>
<evidence type="ECO:0000256" key="1">
    <source>
        <dbReference type="SAM" id="MobiDB-lite"/>
    </source>
</evidence>
<dbReference type="RefSeq" id="WP_058388146.1">
    <property type="nucleotide sequence ID" value="NZ_LNXW01000013.1"/>
</dbReference>
<evidence type="ECO:0000313" key="2">
    <source>
        <dbReference type="EMBL" id="KTC80879.1"/>
    </source>
</evidence>
<organism evidence="2 3">
    <name type="scientific">Legionella cherrii</name>
    <dbReference type="NCBI Taxonomy" id="28084"/>
    <lineage>
        <taxon>Bacteria</taxon>
        <taxon>Pseudomonadati</taxon>
        <taxon>Pseudomonadota</taxon>
        <taxon>Gammaproteobacteria</taxon>
        <taxon>Legionellales</taxon>
        <taxon>Legionellaceae</taxon>
        <taxon>Legionella</taxon>
    </lineage>
</organism>
<dbReference type="PATRIC" id="fig|28084.5.peg.3144"/>
<comment type="caution">
    <text evidence="2">The sequence shown here is derived from an EMBL/GenBank/DDBJ whole genome shotgun (WGS) entry which is preliminary data.</text>
</comment>
<feature type="compositionally biased region" description="Basic and acidic residues" evidence="1">
    <location>
        <begin position="1461"/>
        <end position="1484"/>
    </location>
</feature>
<reference evidence="2 3" key="1">
    <citation type="submission" date="2015-11" db="EMBL/GenBank/DDBJ databases">
        <title>Genomic analysis of 38 Legionella species identifies large and diverse effector repertoires.</title>
        <authorList>
            <person name="Burstein D."/>
            <person name="Amaro F."/>
            <person name="Zusman T."/>
            <person name="Lifshitz Z."/>
            <person name="Cohen O."/>
            <person name="Gilbert J.A."/>
            <person name="Pupko T."/>
            <person name="Shuman H.A."/>
            <person name="Segal G."/>
        </authorList>
    </citation>
    <scope>NUCLEOTIDE SEQUENCE [LARGE SCALE GENOMIC DNA]</scope>
    <source>
        <strain evidence="2 3">ORW</strain>
    </source>
</reference>
<gene>
    <name evidence="2" type="ORF">Lche_2899</name>
</gene>
<dbReference type="OrthoDB" id="5649212at2"/>
<name>A0A0W0SBE5_9GAMM</name>
<dbReference type="STRING" id="28084.Lche_2899"/>
<protein>
    <submittedName>
        <fullName evidence="2">Uncharacterized protein</fullName>
    </submittedName>
</protein>
<dbReference type="Proteomes" id="UP000054921">
    <property type="component" value="Unassembled WGS sequence"/>
</dbReference>
<evidence type="ECO:0000313" key="3">
    <source>
        <dbReference type="Proteomes" id="UP000054921"/>
    </source>
</evidence>
<sequence>MFYYLEGTFAEIFAACGLEELIAKRNLKNDIEIQKDLYGRIPFFRMTGIKEILEQHFLPNTNLHLMPELPDDLTGYKGCYIYCNQRDNKKLYFIKSDGAAEEVPITEFSRFDHELKRIPPEQENLFKLTHDEIGALITLNGGYSHLPVDADPIRNHYLQGDMEATNLKFILGHVPFYDSNDPEDEVTIAMYSAKDARGGYIDSHKKPTGITIFYRKGHPEQWMMVIAKNAHLPKEQRKVHILSSVDPKSFMIDRDSLERVQEVDLKTLPEKVEQLKAAADSPAIGEIIQNVLNADGTISEHPDLFEMFTGSIHRGKQFDDDPKWMQLLQERFAEIIKNPFVIDLFSSFDEKSLKMSREEIEACLDEQSELVKAVKYIQANESLKEHKEVKRELLLLAHNLYQLGHIDKFLKFANFPEEKKGFFDFFNKLAEDTKSHRVLKDILENEKLDHLRTIHKAILKCNDVAGVRDRLKGSGEQERLINQLIIFSQAIPTPKNEGILSLVIELVLRAPSDNQALLLDQLEGLTQYLTEQKVNNKAKNEDVLSLTIQFLLRHPVREAIPENPLIFLKNDIPEIGGYPLNRQTLFCELKKLIGFLNNAEGINKLKPELLTQFLAEHLNTQGLNNQLWKSVQETVAKLDALKAKNAAAYSLALRSIEFRRIVAGLKVEEVEKNQKCIEFALNLDKMGRLATYSAFAGDLKWVNAFNQFVKYEGLKDLLVEKISIQGAEVCKSILENEILNGLVSADIKVKKAQANKIINPQERLSEQLNGILKNKDYNPPKRKILYQLALDLDMIGASDAFNELAQEDNKLLEWLHECCLVSENRELLTSLLSGYAPGLGILKLMAYSDVPFALFRAHFNHESQNLVDALNWLNRIKPTPEVTSVAISFLFKKPNLEIGKLQSVIKFLQDTPKCGVDRTSITEFLAANHEDPALLSRVNAVYKKFAALGNLDNKFYTLALEEKRFYAVVEGLPPISADQDCGFIRTEATPKDEVLRTYKRSNYILTKEGFFYYDKSNNILLTINLEESELKELKEKFPQTIDKLSAEQFAPLTQLIKKYNLILIELAGRLAQLGHLDKYQHFASNTQLASTFVRFANIKYITRLELIKRLDAMDYGLELMPESDEPISAEAIKDDTVYIKLDKDLFHYIVKTPKGQMEVGKIPIKDINNFNPEKSLDKQLQTIKSKILEITSGRGHTDSKDPSEVLKLLENKRVSALLEADIDPSDPQFRRLLDPNSEKSKAMDILVSLKLDVAKREAHQWAIIDSSAAKNFRKILFKINERQEISVETKAKMIDTLCSLQLGYVPGKANIRDGRDAFSLYLSDDPKGKRFRSSITQIEETCTKIKARWNAETAPANAKAKAKAFQKEEQNYRKGLYEAVFDNLHQPMSKKDFEGRIEQASQCMLSVVDVRRRSWIIAIMETLAEALNIPFGSAISRFAKSKTFFSRTASGQAVRNLNHFLIKEDPKQDSKGDKEEKEKQKLDAADNSTAPKVH</sequence>
<dbReference type="EMBL" id="LNXW01000013">
    <property type="protein sequence ID" value="KTC80879.1"/>
    <property type="molecule type" value="Genomic_DNA"/>
</dbReference>
<feature type="region of interest" description="Disordered" evidence="1">
    <location>
        <begin position="1460"/>
        <end position="1494"/>
    </location>
</feature>